<evidence type="ECO:0000256" key="2">
    <source>
        <dbReference type="SAM" id="Phobius"/>
    </source>
</evidence>
<feature type="transmembrane region" description="Helical" evidence="2">
    <location>
        <begin position="12"/>
        <end position="35"/>
    </location>
</feature>
<feature type="region of interest" description="Disordered" evidence="1">
    <location>
        <begin position="157"/>
        <end position="178"/>
    </location>
</feature>
<dbReference type="EMBL" id="JAAAID010001635">
    <property type="protein sequence ID" value="KAG0009277.1"/>
    <property type="molecule type" value="Genomic_DNA"/>
</dbReference>
<feature type="region of interest" description="Disordered" evidence="1">
    <location>
        <begin position="386"/>
        <end position="454"/>
    </location>
</feature>
<feature type="compositionally biased region" description="Low complexity" evidence="1">
    <location>
        <begin position="432"/>
        <end position="451"/>
    </location>
</feature>
<feature type="compositionally biased region" description="Low complexity" evidence="1">
    <location>
        <begin position="510"/>
        <end position="523"/>
    </location>
</feature>
<comment type="caution">
    <text evidence="3">The sequence shown here is derived from an EMBL/GenBank/DDBJ whole genome shotgun (WGS) entry which is preliminary data.</text>
</comment>
<accession>A0A9P6MQ43</accession>
<name>A0A9P6MQ43_9FUNG</name>
<keyword evidence="2" id="KW-1133">Transmembrane helix</keyword>
<evidence type="ECO:0000256" key="1">
    <source>
        <dbReference type="SAM" id="MobiDB-lite"/>
    </source>
</evidence>
<evidence type="ECO:0000313" key="3">
    <source>
        <dbReference type="EMBL" id="KAG0009277.1"/>
    </source>
</evidence>
<reference evidence="3" key="1">
    <citation type="journal article" date="2020" name="Fungal Divers.">
        <title>Resolving the Mortierellaceae phylogeny through synthesis of multi-gene phylogenetics and phylogenomics.</title>
        <authorList>
            <person name="Vandepol N."/>
            <person name="Liber J."/>
            <person name="Desiro A."/>
            <person name="Na H."/>
            <person name="Kennedy M."/>
            <person name="Barry K."/>
            <person name="Grigoriev I.V."/>
            <person name="Miller A.N."/>
            <person name="O'Donnell K."/>
            <person name="Stajich J.E."/>
            <person name="Bonito G."/>
        </authorList>
    </citation>
    <scope>NUCLEOTIDE SEQUENCE</scope>
    <source>
        <strain evidence="3">NRRL 2769</strain>
    </source>
</reference>
<feature type="region of interest" description="Disordered" evidence="1">
    <location>
        <begin position="506"/>
        <end position="535"/>
    </location>
</feature>
<sequence length="579" mass="63936">MHASTPLSTAQYLIAVTQGWTIYIISAIFSIAQLIQCKLSSETSNGLRLSGRVIYLPANRVSWSQLEDAEEDESDKDDNDTDLDVSDTREELTIVDRQVTEASKYQNSLSAHVAIKKLWAILAAVGDQGWYYSGTMTTVTTEQRLENQVDRMVVKEEEAKEKNQTQGSTNDATPSKDNYSNRIRRALVRTISGNLIPQIKRVTFSDQIVILDKGESLEKGQPKPSREIAGIQTTTASIKSSSSTSTSEFSLNTTKIFIQQQDVTRKRRSSNVFFPPSQMNSKPTAAPSAVIPTMFSSLMAPAAPSTVSITTATAKTTISIDTASSMLMAIPIALESAISANADHHTMEKNPGDSHGNGVTQRKRSISAPSKSSAFLQRYRQELQLRQRQLQQQEGVEAEERLMSTRPQTHEQDKQGDSNTVAIPPDNSGHGTVISISTPTPTSAYTSQSSTLGLGPLSLRTRVHQSLSLIRPHSMQLDMTSMFSSAFSDSKTQEYSTLRRKSFDNEDFKTTSSLASEAPPSSLTTEQQVSGRREEGVTVATTAVTGIEYRNLIFRLAHPHRYKREMEQQQQELSRQVPK</sequence>
<dbReference type="Proteomes" id="UP000703661">
    <property type="component" value="Unassembled WGS sequence"/>
</dbReference>
<protein>
    <submittedName>
        <fullName evidence="3">Uncharacterized protein</fullName>
    </submittedName>
</protein>
<feature type="region of interest" description="Disordered" evidence="1">
    <location>
        <begin position="344"/>
        <end position="373"/>
    </location>
</feature>
<dbReference type="AlphaFoldDB" id="A0A9P6MQ43"/>
<evidence type="ECO:0000313" key="4">
    <source>
        <dbReference type="Proteomes" id="UP000703661"/>
    </source>
</evidence>
<feature type="region of interest" description="Disordered" evidence="1">
    <location>
        <begin position="66"/>
        <end position="86"/>
    </location>
</feature>
<feature type="compositionally biased region" description="Polar residues" evidence="1">
    <location>
        <begin position="164"/>
        <end position="178"/>
    </location>
</feature>
<feature type="compositionally biased region" description="Basic and acidic residues" evidence="1">
    <location>
        <begin position="398"/>
        <end position="416"/>
    </location>
</feature>
<feature type="compositionally biased region" description="Acidic residues" evidence="1">
    <location>
        <begin position="67"/>
        <end position="85"/>
    </location>
</feature>
<keyword evidence="2" id="KW-0812">Transmembrane</keyword>
<organism evidence="3 4">
    <name type="scientific">Entomortierella chlamydospora</name>
    <dbReference type="NCBI Taxonomy" id="101097"/>
    <lineage>
        <taxon>Eukaryota</taxon>
        <taxon>Fungi</taxon>
        <taxon>Fungi incertae sedis</taxon>
        <taxon>Mucoromycota</taxon>
        <taxon>Mortierellomycotina</taxon>
        <taxon>Mortierellomycetes</taxon>
        <taxon>Mortierellales</taxon>
        <taxon>Mortierellaceae</taxon>
        <taxon>Entomortierella</taxon>
    </lineage>
</organism>
<gene>
    <name evidence="3" type="ORF">BGZ80_002558</name>
</gene>
<proteinExistence type="predicted"/>
<keyword evidence="4" id="KW-1185">Reference proteome</keyword>
<keyword evidence="2" id="KW-0472">Membrane</keyword>